<evidence type="ECO:0000313" key="8">
    <source>
        <dbReference type="EMBL" id="ADL12955.1"/>
    </source>
</evidence>
<dbReference type="EMBL" id="CP002105">
    <property type="protein sequence ID" value="ADL12955.1"/>
    <property type="molecule type" value="Genomic_DNA"/>
</dbReference>
<dbReference type="GO" id="GO:0016887">
    <property type="term" value="F:ATP hydrolysis activity"/>
    <property type="evidence" value="ECO:0007669"/>
    <property type="project" value="InterPro"/>
</dbReference>
<dbReference type="eggNOG" id="COG1101">
    <property type="taxonomic scope" value="Bacteria"/>
</dbReference>
<protein>
    <submittedName>
        <fullName evidence="8">ABC transporter related protein</fullName>
    </submittedName>
</protein>
<dbReference type="SMART" id="SM00382">
    <property type="entry name" value="AAA"/>
    <property type="match status" value="1"/>
</dbReference>
<dbReference type="Proteomes" id="UP000001661">
    <property type="component" value="Chromosome"/>
</dbReference>
<dbReference type="InterPro" id="IPR050166">
    <property type="entry name" value="ABC_transporter_ATP-bind"/>
</dbReference>
<accession>D9QR14</accession>
<dbReference type="Gene3D" id="3.40.50.300">
    <property type="entry name" value="P-loop containing nucleotide triphosphate hydrolases"/>
    <property type="match status" value="1"/>
</dbReference>
<evidence type="ECO:0000256" key="3">
    <source>
        <dbReference type="ARBA" id="ARBA00022475"/>
    </source>
</evidence>
<evidence type="ECO:0000256" key="1">
    <source>
        <dbReference type="ARBA" id="ARBA00004202"/>
    </source>
</evidence>
<keyword evidence="9" id="KW-1185">Reference proteome</keyword>
<dbReference type="InterPro" id="IPR027417">
    <property type="entry name" value="P-loop_NTPase"/>
</dbReference>
<keyword evidence="5" id="KW-0067">ATP-binding</keyword>
<name>D9QR14_ACEAZ</name>
<dbReference type="SUPFAM" id="SSF52540">
    <property type="entry name" value="P-loop containing nucleoside triphosphate hydrolases"/>
    <property type="match status" value="1"/>
</dbReference>
<dbReference type="OrthoDB" id="9776369at2"/>
<dbReference type="InterPro" id="IPR003593">
    <property type="entry name" value="AAA+_ATPase"/>
</dbReference>
<dbReference type="PANTHER" id="PTHR42788">
    <property type="entry name" value="TAURINE IMPORT ATP-BINDING PROTEIN-RELATED"/>
    <property type="match status" value="1"/>
</dbReference>
<feature type="domain" description="ABC transporter" evidence="7">
    <location>
        <begin position="2"/>
        <end position="249"/>
    </location>
</feature>
<keyword evidence="6" id="KW-0472">Membrane</keyword>
<evidence type="ECO:0000313" key="9">
    <source>
        <dbReference type="Proteomes" id="UP000001661"/>
    </source>
</evidence>
<evidence type="ECO:0000256" key="4">
    <source>
        <dbReference type="ARBA" id="ARBA00022741"/>
    </source>
</evidence>
<gene>
    <name evidence="8" type="ordered locus">Acear_1445</name>
</gene>
<dbReference type="AlphaFoldDB" id="D9QR14"/>
<dbReference type="HOGENOM" id="CLU_000604_1_22_9"/>
<dbReference type="GO" id="GO:0005886">
    <property type="term" value="C:plasma membrane"/>
    <property type="evidence" value="ECO:0007669"/>
    <property type="project" value="UniProtKB-SubCell"/>
</dbReference>
<dbReference type="InterPro" id="IPR003439">
    <property type="entry name" value="ABC_transporter-like_ATP-bd"/>
</dbReference>
<evidence type="ECO:0000259" key="7">
    <source>
        <dbReference type="PROSITE" id="PS50893"/>
    </source>
</evidence>
<dbReference type="PANTHER" id="PTHR42788:SF7">
    <property type="entry name" value="NITRATE ABC TRANSPORTER ATP-BINDING PROTEIN"/>
    <property type="match status" value="1"/>
</dbReference>
<evidence type="ECO:0000256" key="6">
    <source>
        <dbReference type="ARBA" id="ARBA00023136"/>
    </source>
</evidence>
<dbReference type="Pfam" id="PF00005">
    <property type="entry name" value="ABC_tran"/>
    <property type="match status" value="1"/>
</dbReference>
<sequence>MLKVSGVRKVFGQGTVNENIALRDVDLELDAGEFVTVIGSNGAGKSTLLNSIAGTFPINKGSIEVNGIELTGEPDYKRAGLIGRVFQDPLEGTAASMSIEENLAMAADRGKRRGLSIGVDSERRDEFKEYLSLLGLGLEDRLTDKVGLLSGGQRQSLTLLMATIAKPKVLLLDEHTAALDPKTAEQVIDLTNKIVGKHNLTVLMVTHDLTQALDMGTRTIMMDTGEIVLDIKGSARSHMTVEELLDKFAQAQGKELTNDRMLLAQ</sequence>
<dbReference type="PROSITE" id="PS50893">
    <property type="entry name" value="ABC_TRANSPORTER_2"/>
    <property type="match status" value="1"/>
</dbReference>
<evidence type="ECO:0000256" key="2">
    <source>
        <dbReference type="ARBA" id="ARBA00022448"/>
    </source>
</evidence>
<reference evidence="8 9" key="1">
    <citation type="journal article" date="2010" name="Stand. Genomic Sci.">
        <title>Complete genome sequence of Acetohalobium arabaticum type strain (Z-7288).</title>
        <authorList>
            <person name="Sikorski J."/>
            <person name="Lapidus A."/>
            <person name="Chertkov O."/>
            <person name="Lucas S."/>
            <person name="Copeland A."/>
            <person name="Glavina Del Rio T."/>
            <person name="Nolan M."/>
            <person name="Tice H."/>
            <person name="Cheng J.F."/>
            <person name="Han C."/>
            <person name="Brambilla E."/>
            <person name="Pitluck S."/>
            <person name="Liolios K."/>
            <person name="Ivanova N."/>
            <person name="Mavromatis K."/>
            <person name="Mikhailova N."/>
            <person name="Pati A."/>
            <person name="Bruce D."/>
            <person name="Detter C."/>
            <person name="Tapia R."/>
            <person name="Goodwin L."/>
            <person name="Chen A."/>
            <person name="Palaniappan K."/>
            <person name="Land M."/>
            <person name="Hauser L."/>
            <person name="Chang Y.J."/>
            <person name="Jeffries C.D."/>
            <person name="Rohde M."/>
            <person name="Goker M."/>
            <person name="Spring S."/>
            <person name="Woyke T."/>
            <person name="Bristow J."/>
            <person name="Eisen J.A."/>
            <person name="Markowitz V."/>
            <person name="Hugenholtz P."/>
            <person name="Kyrpides N.C."/>
            <person name="Klenk H.P."/>
        </authorList>
    </citation>
    <scope>NUCLEOTIDE SEQUENCE [LARGE SCALE GENOMIC DNA]</scope>
    <source>
        <strain evidence="9">ATCC 49924 / DSM 5501 / Z-7288</strain>
    </source>
</reference>
<dbReference type="STRING" id="574087.Acear_1445"/>
<keyword evidence="3" id="KW-1003">Cell membrane</keyword>
<keyword evidence="4" id="KW-0547">Nucleotide-binding</keyword>
<dbReference type="RefSeq" id="WP_013278400.1">
    <property type="nucleotide sequence ID" value="NC_014378.1"/>
</dbReference>
<dbReference type="KEGG" id="aar:Acear_1445"/>
<dbReference type="GO" id="GO:0005524">
    <property type="term" value="F:ATP binding"/>
    <property type="evidence" value="ECO:0007669"/>
    <property type="project" value="UniProtKB-KW"/>
</dbReference>
<comment type="subcellular location">
    <subcellularLocation>
        <location evidence="1">Cell membrane</location>
        <topology evidence="1">Peripheral membrane protein</topology>
    </subcellularLocation>
</comment>
<keyword evidence="2" id="KW-0813">Transport</keyword>
<organism evidence="8 9">
    <name type="scientific">Acetohalobium arabaticum (strain ATCC 49924 / DSM 5501 / Z-7288)</name>
    <dbReference type="NCBI Taxonomy" id="574087"/>
    <lineage>
        <taxon>Bacteria</taxon>
        <taxon>Bacillati</taxon>
        <taxon>Bacillota</taxon>
        <taxon>Clostridia</taxon>
        <taxon>Halanaerobiales</taxon>
        <taxon>Halobacteroidaceae</taxon>
        <taxon>Acetohalobium</taxon>
    </lineage>
</organism>
<proteinExistence type="predicted"/>
<evidence type="ECO:0000256" key="5">
    <source>
        <dbReference type="ARBA" id="ARBA00022840"/>
    </source>
</evidence>